<feature type="transmembrane region" description="Helical" evidence="1">
    <location>
        <begin position="111"/>
        <end position="132"/>
    </location>
</feature>
<dbReference type="PANTHER" id="PTHR40407">
    <property type="entry name" value="MEMBRANE PROTEIN-LIKE PROTEIN"/>
    <property type="match status" value="1"/>
</dbReference>
<keyword evidence="1" id="KW-1133">Transmembrane helix</keyword>
<reference evidence="4" key="1">
    <citation type="journal article" date="2019" name="Int. J. Syst. Evol. Microbiol.">
        <title>The Global Catalogue of Microorganisms (GCM) 10K type strain sequencing project: providing services to taxonomists for standard genome sequencing and annotation.</title>
        <authorList>
            <consortium name="The Broad Institute Genomics Platform"/>
            <consortium name="The Broad Institute Genome Sequencing Center for Infectious Disease"/>
            <person name="Wu L."/>
            <person name="Ma J."/>
        </authorList>
    </citation>
    <scope>NUCLEOTIDE SEQUENCE [LARGE SCALE GENOMIC DNA]</scope>
    <source>
        <strain evidence="4">JCM 17919</strain>
    </source>
</reference>
<comment type="caution">
    <text evidence="3">The sequence shown here is derived from an EMBL/GenBank/DDBJ whole genome shotgun (WGS) entry which is preliminary data.</text>
</comment>
<feature type="domain" description="Heparan-alpha-glucosaminide N-acetyltransferase catalytic" evidence="2">
    <location>
        <begin position="30"/>
        <end position="237"/>
    </location>
</feature>
<feature type="transmembrane region" description="Helical" evidence="1">
    <location>
        <begin position="291"/>
        <end position="311"/>
    </location>
</feature>
<sequence>MSEKLFTPNMHTASIQVPVEPGPPAKLSSRIASIDLLRGLVMIVMALDHTRDFFHRSAFTDDPLNLQTTTPALFFTRFITHYCAPIFVFLAGTSAWLQGQRKSKQELSGFLVKRGLWLVLVEVVIMTFGIFFDPGFHLIMLQTIWAIGISMICLGAALYLPFRAIFALGALIVLGHNALDFYQAQHQGAYSPAYHFLHLPGGFPLGTDRFVFFAYPVLPWIGLMMMGYCFGRLFTTLPDKGRNRTLLLGGASLLLLFAALRATNAYGDPADWSGQKSALYTFFSFINVTKYPPSLLFMCVTIGPALLFLALTGNARGRLSRIITVYGSVPFFYYVLHFYILHTVSALFFLARGHSVAEGMAVTNAPKFLPPGEGYDLPVVYAVWAATVIALYPLCRWFSNYKRTHRQWWLSYL</sequence>
<evidence type="ECO:0000259" key="2">
    <source>
        <dbReference type="Pfam" id="PF07786"/>
    </source>
</evidence>
<feature type="transmembrane region" description="Helical" evidence="1">
    <location>
        <begin position="246"/>
        <end position="263"/>
    </location>
</feature>
<feature type="transmembrane region" description="Helical" evidence="1">
    <location>
        <begin position="138"/>
        <end position="160"/>
    </location>
</feature>
<feature type="transmembrane region" description="Helical" evidence="1">
    <location>
        <begin position="379"/>
        <end position="398"/>
    </location>
</feature>
<protein>
    <submittedName>
        <fullName evidence="3">DUF1624 domain-containing protein</fullName>
    </submittedName>
</protein>
<keyword evidence="4" id="KW-1185">Reference proteome</keyword>
<proteinExistence type="predicted"/>
<organism evidence="3 4">
    <name type="scientific">Flaviaesturariibacter amylovorans</name>
    <dbReference type="NCBI Taxonomy" id="1084520"/>
    <lineage>
        <taxon>Bacteria</taxon>
        <taxon>Pseudomonadati</taxon>
        <taxon>Bacteroidota</taxon>
        <taxon>Chitinophagia</taxon>
        <taxon>Chitinophagales</taxon>
        <taxon>Chitinophagaceae</taxon>
        <taxon>Flaviaestuariibacter</taxon>
    </lineage>
</organism>
<dbReference type="Proteomes" id="UP001501725">
    <property type="component" value="Unassembled WGS sequence"/>
</dbReference>
<dbReference type="InterPro" id="IPR012429">
    <property type="entry name" value="HGSNAT_cat"/>
</dbReference>
<dbReference type="Pfam" id="PF07786">
    <property type="entry name" value="HGSNAT_cat"/>
    <property type="match status" value="1"/>
</dbReference>
<name>A0ABP8GLT3_9BACT</name>
<keyword evidence="1" id="KW-0472">Membrane</keyword>
<evidence type="ECO:0000313" key="4">
    <source>
        <dbReference type="Proteomes" id="UP001501725"/>
    </source>
</evidence>
<gene>
    <name evidence="3" type="ORF">GCM10023184_15330</name>
</gene>
<feature type="transmembrane region" description="Helical" evidence="1">
    <location>
        <begin position="210"/>
        <end position="234"/>
    </location>
</feature>
<keyword evidence="1" id="KW-0812">Transmembrane</keyword>
<evidence type="ECO:0000256" key="1">
    <source>
        <dbReference type="SAM" id="Phobius"/>
    </source>
</evidence>
<feature type="transmembrane region" description="Helical" evidence="1">
    <location>
        <begin position="79"/>
        <end position="99"/>
    </location>
</feature>
<feature type="transmembrane region" description="Helical" evidence="1">
    <location>
        <begin position="331"/>
        <end position="351"/>
    </location>
</feature>
<feature type="transmembrane region" description="Helical" evidence="1">
    <location>
        <begin position="165"/>
        <end position="184"/>
    </location>
</feature>
<dbReference type="EMBL" id="BAABGY010000006">
    <property type="protein sequence ID" value="GAA4326602.1"/>
    <property type="molecule type" value="Genomic_DNA"/>
</dbReference>
<dbReference type="RefSeq" id="WP_345254813.1">
    <property type="nucleotide sequence ID" value="NZ_BAABGY010000006.1"/>
</dbReference>
<dbReference type="PANTHER" id="PTHR40407:SF1">
    <property type="entry name" value="HEPARAN-ALPHA-GLUCOSAMINIDE N-ACETYLTRANSFERASE CATALYTIC DOMAIN-CONTAINING PROTEIN"/>
    <property type="match status" value="1"/>
</dbReference>
<evidence type="ECO:0000313" key="3">
    <source>
        <dbReference type="EMBL" id="GAA4326602.1"/>
    </source>
</evidence>
<accession>A0ABP8GLT3</accession>